<protein>
    <submittedName>
        <fullName evidence="1">Uncharacterized protein</fullName>
    </submittedName>
</protein>
<organism evidence="1 2">
    <name type="scientific">Caenorhabditis remanei</name>
    <name type="common">Caenorhabditis vulgaris</name>
    <dbReference type="NCBI Taxonomy" id="31234"/>
    <lineage>
        <taxon>Eukaryota</taxon>
        <taxon>Metazoa</taxon>
        <taxon>Ecdysozoa</taxon>
        <taxon>Nematoda</taxon>
        <taxon>Chromadorea</taxon>
        <taxon>Rhabditida</taxon>
        <taxon>Rhabditina</taxon>
        <taxon>Rhabditomorpha</taxon>
        <taxon>Rhabditoidea</taxon>
        <taxon>Rhabditidae</taxon>
        <taxon>Peloderinae</taxon>
        <taxon>Caenorhabditis</taxon>
    </lineage>
</organism>
<dbReference type="GeneID" id="78773341"/>
<evidence type="ECO:0000313" key="2">
    <source>
        <dbReference type="Proteomes" id="UP000483820"/>
    </source>
</evidence>
<gene>
    <name evidence="1" type="ORF">GCK72_002244</name>
</gene>
<dbReference type="Proteomes" id="UP000483820">
    <property type="component" value="Chromosome I"/>
</dbReference>
<dbReference type="AlphaFoldDB" id="A0A6A5HUL7"/>
<name>A0A6A5HUL7_CAERE</name>
<dbReference type="EMBL" id="WUAV01000001">
    <property type="protein sequence ID" value="KAF1770426.1"/>
    <property type="molecule type" value="Genomic_DNA"/>
</dbReference>
<evidence type="ECO:0000313" key="1">
    <source>
        <dbReference type="EMBL" id="KAF1770426.1"/>
    </source>
</evidence>
<sequence>MSFWSSSCLNPNSGNQFNFFSVLQPLAAYSLRVWNNTFENGRVSLLGLGILDLGDEFWCHDWGWSTLYLLTKTFVLCEIISNEFLSLRFTFRFTEHVRCVGDHVSCTRHFSRIIFSLADDFSDVEIWIEAVDCQDGCLIISDNCVEIRVQNLVVIDIPSETWFWISSEHNFVDNFGSSTSTNIAQPFQEIWRLSTWQNKQCSFRRGFSVLVDSLTDDLSGIITSDVLNDSSSFFPLTYHETTGSGSPSSTAFNFKVSPSLQVASQRDVSNSTGIGATTLSGPSIVASPALFVFSGTYKLSIDIPFNEWSWITSDQKFAFESISFSEVDWSNITLERWFGHRTSFDNSERCRAFSNSKFTLCLDCNSSLVVQFSSDDAEFESSIFLFDQLVMVIRFDFNSILKPSNLWFWLDSIQFSMHKSEFSFSNQTIFEILGECWSISNLLDSQLDISLLGSNRIRGFTREFSSLFWGDSSNLNGVFSILVKAKKLQFPGMDHPIQDSIVVVLPHQQFYPSIRSHNRDDSTSENGRINGATELELIVIRDSNSLRFRDFFSIQKPFAFGRVFNDNLEMSQIRFVDSLGFEISERTVSFFSTISGDFSVFTGDFTSSTSDFSGLFSFLVGLFGFSSADFSGDFSFFVGEDGFSGLFSFFVGDFTSSVADFSGDLSFLVGLFGFSSATFSGDFSFFVGDCGFSSTFSGLFSFFVGDFTLESASVSGDLAFFGDPGGDFFEIGDVGFSPISVFTGDFGVSTASVVVLVGEDIFSIVVSEDTSTTASGDFSVFTGDFTSSTADFSGLFSFLFGLFGFSSAEFSGDFSFFVGEDGFSGLFTFFVGDLTSSVADFSGDLSFLIGLVGFSSAIFSGDFSFFVVDCGFSSTFSELFSFFVGDFTSSIVPFSANDTLLFGVPSLTSVCDSVFETTSILLTLIDPSVEPPITPVVVTDSDSFVSTVTPPTVDVTSVVDIVVVLVEVNDVSMVIVVVASGEASFSFNYFE</sequence>
<reference evidence="1 2" key="1">
    <citation type="submission" date="2019-12" db="EMBL/GenBank/DDBJ databases">
        <title>Chromosome-level assembly of the Caenorhabditis remanei genome.</title>
        <authorList>
            <person name="Teterina A.A."/>
            <person name="Willis J.H."/>
            <person name="Phillips P.C."/>
        </authorList>
    </citation>
    <scope>NUCLEOTIDE SEQUENCE [LARGE SCALE GENOMIC DNA]</scope>
    <source>
        <strain evidence="1 2">PX506</strain>
        <tissue evidence="1">Whole organism</tissue>
    </source>
</reference>
<dbReference type="CTD" id="78773341"/>
<comment type="caution">
    <text evidence="1">The sequence shown here is derived from an EMBL/GenBank/DDBJ whole genome shotgun (WGS) entry which is preliminary data.</text>
</comment>
<dbReference type="RefSeq" id="XP_053591973.1">
    <property type="nucleotide sequence ID" value="XM_053723328.1"/>
</dbReference>
<accession>A0A6A5HUL7</accession>
<dbReference type="KEGG" id="crq:GCK72_002244"/>
<proteinExistence type="predicted"/>